<comment type="catalytic activity">
    <reaction evidence="1">
        <text>ATP + protein L-histidine = ADP + protein N-phospho-L-histidine.</text>
        <dbReference type="EC" id="2.7.13.3"/>
    </reaction>
</comment>
<organism evidence="13 14">
    <name type="scientific">Catenibacterium faecis</name>
    <dbReference type="NCBI Taxonomy" id="2764323"/>
    <lineage>
        <taxon>Bacteria</taxon>
        <taxon>Bacillati</taxon>
        <taxon>Bacillota</taxon>
        <taxon>Erysipelotrichia</taxon>
        <taxon>Erysipelotrichales</taxon>
        <taxon>Coprobacillaceae</taxon>
        <taxon>Catenibacterium</taxon>
    </lineage>
</organism>
<dbReference type="RefSeq" id="WP_117517387.1">
    <property type="nucleotide sequence ID" value="NZ_JACRWG010000001.1"/>
</dbReference>
<evidence type="ECO:0000313" key="13">
    <source>
        <dbReference type="EMBL" id="MBC6008751.1"/>
    </source>
</evidence>
<keyword evidence="8 11" id="KW-1133">Transmembrane helix</keyword>
<dbReference type="InterPro" id="IPR050351">
    <property type="entry name" value="BphY/WalK/GraS-like"/>
</dbReference>
<evidence type="ECO:0000256" key="5">
    <source>
        <dbReference type="ARBA" id="ARBA00022679"/>
    </source>
</evidence>
<comment type="caution">
    <text evidence="13">The sequence shown here is derived from an EMBL/GenBank/DDBJ whole genome shotgun (WGS) entry which is preliminary data.</text>
</comment>
<evidence type="ECO:0000256" key="2">
    <source>
        <dbReference type="ARBA" id="ARBA00004651"/>
    </source>
</evidence>
<dbReference type="PROSITE" id="PS50109">
    <property type="entry name" value="HIS_KIN"/>
    <property type="match status" value="1"/>
</dbReference>
<feature type="transmembrane region" description="Helical" evidence="11">
    <location>
        <begin position="12"/>
        <end position="30"/>
    </location>
</feature>
<keyword evidence="5" id="KW-0808">Transferase</keyword>
<dbReference type="PANTHER" id="PTHR45453:SF2">
    <property type="entry name" value="HISTIDINE KINASE"/>
    <property type="match status" value="1"/>
</dbReference>
<evidence type="ECO:0000256" key="10">
    <source>
        <dbReference type="ARBA" id="ARBA00023136"/>
    </source>
</evidence>
<feature type="transmembrane region" description="Helical" evidence="11">
    <location>
        <begin position="36"/>
        <end position="54"/>
    </location>
</feature>
<gene>
    <name evidence="13" type="ORF">H8909_00525</name>
</gene>
<evidence type="ECO:0000256" key="9">
    <source>
        <dbReference type="ARBA" id="ARBA00023012"/>
    </source>
</evidence>
<evidence type="ECO:0000256" key="6">
    <source>
        <dbReference type="ARBA" id="ARBA00022692"/>
    </source>
</evidence>
<dbReference type="GO" id="GO:0016301">
    <property type="term" value="F:kinase activity"/>
    <property type="evidence" value="ECO:0007669"/>
    <property type="project" value="UniProtKB-KW"/>
</dbReference>
<evidence type="ECO:0000256" key="7">
    <source>
        <dbReference type="ARBA" id="ARBA00022777"/>
    </source>
</evidence>
<evidence type="ECO:0000256" key="3">
    <source>
        <dbReference type="ARBA" id="ARBA00012438"/>
    </source>
</evidence>
<keyword evidence="7 13" id="KW-0418">Kinase</keyword>
<feature type="domain" description="Histidine kinase" evidence="12">
    <location>
        <begin position="116"/>
        <end position="323"/>
    </location>
</feature>
<comment type="subcellular location">
    <subcellularLocation>
        <location evidence="2">Cell membrane</location>
        <topology evidence="2">Multi-pass membrane protein</topology>
    </subcellularLocation>
</comment>
<dbReference type="InterPro" id="IPR003594">
    <property type="entry name" value="HATPase_dom"/>
</dbReference>
<proteinExistence type="predicted"/>
<dbReference type="SMART" id="SM00387">
    <property type="entry name" value="HATPase_c"/>
    <property type="match status" value="1"/>
</dbReference>
<dbReference type="InterPro" id="IPR036890">
    <property type="entry name" value="HATPase_C_sf"/>
</dbReference>
<dbReference type="Proteomes" id="UP000603474">
    <property type="component" value="Unassembled WGS sequence"/>
</dbReference>
<evidence type="ECO:0000256" key="4">
    <source>
        <dbReference type="ARBA" id="ARBA00022475"/>
    </source>
</evidence>
<keyword evidence="9" id="KW-0902">Two-component regulatory system</keyword>
<keyword evidence="6 11" id="KW-0812">Transmembrane</keyword>
<dbReference type="Gene3D" id="3.30.565.10">
    <property type="entry name" value="Histidine kinase-like ATPase, C-terminal domain"/>
    <property type="match status" value="1"/>
</dbReference>
<dbReference type="EC" id="2.7.13.3" evidence="3"/>
<protein>
    <recommendedName>
        <fullName evidence="3">histidine kinase</fullName>
        <ecNumber evidence="3">2.7.13.3</ecNumber>
    </recommendedName>
</protein>
<evidence type="ECO:0000256" key="11">
    <source>
        <dbReference type="SAM" id="Phobius"/>
    </source>
</evidence>
<dbReference type="PANTHER" id="PTHR45453">
    <property type="entry name" value="PHOSPHATE REGULON SENSOR PROTEIN PHOR"/>
    <property type="match status" value="1"/>
</dbReference>
<dbReference type="SUPFAM" id="SSF55874">
    <property type="entry name" value="ATPase domain of HSP90 chaperone/DNA topoisomerase II/histidine kinase"/>
    <property type="match status" value="1"/>
</dbReference>
<evidence type="ECO:0000259" key="12">
    <source>
        <dbReference type="PROSITE" id="PS50109"/>
    </source>
</evidence>
<evidence type="ECO:0000256" key="1">
    <source>
        <dbReference type="ARBA" id="ARBA00000085"/>
    </source>
</evidence>
<sequence>MKYIRKNFKYLFCLVLIFVSFNLYFIFLLPEVDNQYLLYLDLLLSVCLGIFSFVDGMKFYRREKEIEEYLKLDDFIYTELDDLEHKDIMEHDFQVFQVKLNEQVAINQDLQDFFAKWCHEVKIPLSAAMLMNEKIENSLLKLQLKEQLEKMNLYLNLALVSCKVQGAFDDLQIQKLKLKEWVNASIRNNRFFLMNENVNLKIDLHNEYVYSDKTWLVYIIDQLLGNAIKYARENAKIHIYSEQNERSVQLYIKDEGEGIKDYDLPRIFDRGYVGSNHHNGKYKSTGMGLYMVNLMIKKLGHQISVDSQYQQYTCFCITFQNIEKHFNL</sequence>
<dbReference type="EMBL" id="JACRWG010000001">
    <property type="protein sequence ID" value="MBC6008751.1"/>
    <property type="molecule type" value="Genomic_DNA"/>
</dbReference>
<keyword evidence="4" id="KW-1003">Cell membrane</keyword>
<reference evidence="13 14" key="1">
    <citation type="submission" date="2020-08" db="EMBL/GenBank/DDBJ databases">
        <authorList>
            <person name="Liu C."/>
            <person name="Sun Q."/>
        </authorList>
    </citation>
    <scope>NUCLEOTIDE SEQUENCE [LARGE SCALE GENOMIC DNA]</scope>
    <source>
        <strain evidence="13 14">NSJ-22</strain>
    </source>
</reference>
<accession>A0ABR7K7Q6</accession>
<dbReference type="InterPro" id="IPR005467">
    <property type="entry name" value="His_kinase_dom"/>
</dbReference>
<name>A0ABR7K7Q6_9FIRM</name>
<keyword evidence="10 11" id="KW-0472">Membrane</keyword>
<keyword evidence="14" id="KW-1185">Reference proteome</keyword>
<evidence type="ECO:0000313" key="14">
    <source>
        <dbReference type="Proteomes" id="UP000603474"/>
    </source>
</evidence>
<dbReference type="Pfam" id="PF02518">
    <property type="entry name" value="HATPase_c"/>
    <property type="match status" value="1"/>
</dbReference>
<evidence type="ECO:0000256" key="8">
    <source>
        <dbReference type="ARBA" id="ARBA00022989"/>
    </source>
</evidence>